<dbReference type="SUPFAM" id="SSF47384">
    <property type="entry name" value="Homodimeric domain of signal transducing histidine kinase"/>
    <property type="match status" value="1"/>
</dbReference>
<gene>
    <name evidence="9" type="ORF">SAMN05444008_105128</name>
</gene>
<feature type="domain" description="Histidine kinase" evidence="6">
    <location>
        <begin position="696"/>
        <end position="925"/>
    </location>
</feature>
<dbReference type="Pfam" id="PF02518">
    <property type="entry name" value="HATPase_c"/>
    <property type="match status" value="1"/>
</dbReference>
<dbReference type="SUPFAM" id="SSF55874">
    <property type="entry name" value="ATPase domain of HSP90 chaperone/DNA topoisomerase II/histidine kinase"/>
    <property type="match status" value="1"/>
</dbReference>
<dbReference type="Gene3D" id="1.10.287.130">
    <property type="match status" value="1"/>
</dbReference>
<dbReference type="NCBIfam" id="TIGR00229">
    <property type="entry name" value="sensory_box"/>
    <property type="match status" value="2"/>
</dbReference>
<dbReference type="Pfam" id="PF08448">
    <property type="entry name" value="PAS_4"/>
    <property type="match status" value="2"/>
</dbReference>
<evidence type="ECO:0000256" key="4">
    <source>
        <dbReference type="ARBA" id="ARBA00022679"/>
    </source>
</evidence>
<dbReference type="Pfam" id="PF00512">
    <property type="entry name" value="HisKA"/>
    <property type="match status" value="1"/>
</dbReference>
<dbReference type="InterPro" id="IPR035965">
    <property type="entry name" value="PAS-like_dom_sf"/>
</dbReference>
<proteinExistence type="predicted"/>
<accession>A0A1M4Z939</accession>
<dbReference type="Gene3D" id="3.30.450.20">
    <property type="entry name" value="PAS domain"/>
    <property type="match status" value="5"/>
</dbReference>
<dbReference type="FunFam" id="3.30.565.10:FF:000006">
    <property type="entry name" value="Sensor histidine kinase WalK"/>
    <property type="match status" value="1"/>
</dbReference>
<dbReference type="PROSITE" id="PS50113">
    <property type="entry name" value="PAC"/>
    <property type="match status" value="3"/>
</dbReference>
<dbReference type="SMART" id="SM00388">
    <property type="entry name" value="HisKA"/>
    <property type="match status" value="1"/>
</dbReference>
<feature type="domain" description="PAS" evidence="7">
    <location>
        <begin position="417"/>
        <end position="489"/>
    </location>
</feature>
<dbReference type="PANTHER" id="PTHR43304">
    <property type="entry name" value="PHYTOCHROME-LIKE PROTEIN CPH1"/>
    <property type="match status" value="1"/>
</dbReference>
<dbReference type="PROSITE" id="PS50112">
    <property type="entry name" value="PAS"/>
    <property type="match status" value="2"/>
</dbReference>
<dbReference type="RefSeq" id="WP_073041839.1">
    <property type="nucleotide sequence ID" value="NZ_FQUO01000005.1"/>
</dbReference>
<feature type="domain" description="PAS" evidence="7">
    <location>
        <begin position="549"/>
        <end position="619"/>
    </location>
</feature>
<dbReference type="GO" id="GO:0000155">
    <property type="term" value="F:phosphorelay sensor kinase activity"/>
    <property type="evidence" value="ECO:0007669"/>
    <property type="project" value="InterPro"/>
</dbReference>
<evidence type="ECO:0000313" key="10">
    <source>
        <dbReference type="Proteomes" id="UP000184368"/>
    </source>
</evidence>
<evidence type="ECO:0000256" key="5">
    <source>
        <dbReference type="ARBA" id="ARBA00022777"/>
    </source>
</evidence>
<sequence>MTNEQLTSPGQPEQQVLAIFEAISGNSMLIQTDAPKFTILAATPGYCNTSGRTRDFLIGKGVFEAFPGSDNPKDSGTHALHDSLMAVIESKKPQFLPLHRYDIQNTDGRYKEKYWKTSNVPVFSPDGEVTYIVHTSEDITGQVIAEQHALPDSGIEKAYRFFMNAPVMMGYVKGENYTIELANEGLLEIWGRSADVVGEPLFSAIPELEGQGLKDLLDKVKTTGAPFFAYEYPIRLVRNGKEDVLYFDFVYKAFYEEGYGNLPSGVVSVGHEVSDRVNAKQKFKTILEQAADPILILKGEDMVLDTANDALFKMWKVDHSAIGKTFLEILPEMKGQGFLELLQQVYHTGETFQGFETPAVFDEEDGTNRTVYFNFTYQPYREADGTISGVLVLASDVTGQVLAKKEIKESQDKLRLSIEQFDLIAKATQDAVWIWNLESGAVLWNESVGINFGFKADEIEPTATWWYEHIHPDDREHVTHEIHLVIDGKSKSGDFWMGEYRFLCADGLYKTVLDRGYVQRNTDGAAIRMIGSMQDITERINHELSLKESQQKWQQLADAVPAFVWSATADGHIDYLNNLWYEFTGMSQDQSFGSGWTRALHPDDVDRCVSAWHNAWEKETHYEVEVRYRSKEGYYRWVLVRGVPIFKANGQLQAWFGTSTDIHDQKMLSENLEKIVAERTEELKRSNASLEQFAYAASHDMKEPIRKIHFFSDRLKGRLADKMDVEDFRMFEKLEKASKRMSTLIDDLLAYSQISEGAVDLGQVDLNKKVQLVLEDLELELQDKKASVNVGVLPVVTGNRRQFQQLFQNLISNAFKYSKHDQPPVVDIHAQVVIGSQVKPDLPGKGNGRKYHLLEVRDNGIGFNQEDAERIFDVFTRLHGNSEYSGTGVGLSIVRKVVDSHGGYIWAESTPGKGSTFKILLPTEP</sequence>
<keyword evidence="10" id="KW-1185">Reference proteome</keyword>
<dbReference type="EC" id="2.7.13.3" evidence="2"/>
<dbReference type="InterPro" id="IPR004358">
    <property type="entry name" value="Sig_transdc_His_kin-like_C"/>
</dbReference>
<dbReference type="SMART" id="SM00387">
    <property type="entry name" value="HATPase_c"/>
    <property type="match status" value="1"/>
</dbReference>
<dbReference type="InterPro" id="IPR000014">
    <property type="entry name" value="PAS"/>
</dbReference>
<dbReference type="AlphaFoldDB" id="A0A1M4Z939"/>
<feature type="domain" description="PAC" evidence="8">
    <location>
        <begin position="496"/>
        <end position="548"/>
    </location>
</feature>
<dbReference type="PRINTS" id="PR00344">
    <property type="entry name" value="BCTRLSENSOR"/>
</dbReference>
<protein>
    <recommendedName>
        <fullName evidence="2">histidine kinase</fullName>
        <ecNumber evidence="2">2.7.13.3</ecNumber>
    </recommendedName>
</protein>
<dbReference type="FunFam" id="3.30.450.20:FF:000099">
    <property type="entry name" value="Sensory box sensor histidine kinase"/>
    <property type="match status" value="1"/>
</dbReference>
<dbReference type="InterPro" id="IPR005467">
    <property type="entry name" value="His_kinase_dom"/>
</dbReference>
<dbReference type="CDD" id="cd00130">
    <property type="entry name" value="PAS"/>
    <property type="match status" value="3"/>
</dbReference>
<dbReference type="SMART" id="SM00086">
    <property type="entry name" value="PAC"/>
    <property type="match status" value="5"/>
</dbReference>
<feature type="domain" description="PAC" evidence="8">
    <location>
        <begin position="622"/>
        <end position="674"/>
    </location>
</feature>
<name>A0A1M4Z939_9BACT</name>
<dbReference type="Gene3D" id="3.30.565.10">
    <property type="entry name" value="Histidine kinase-like ATPase, C-terminal domain"/>
    <property type="match status" value="1"/>
</dbReference>
<dbReference type="InterPro" id="IPR003661">
    <property type="entry name" value="HisK_dim/P_dom"/>
</dbReference>
<keyword evidence="4" id="KW-0808">Transferase</keyword>
<dbReference type="SMART" id="SM00091">
    <property type="entry name" value="PAS"/>
    <property type="match status" value="5"/>
</dbReference>
<dbReference type="InterPro" id="IPR052162">
    <property type="entry name" value="Sensor_kinase/Photoreceptor"/>
</dbReference>
<reference evidence="9 10" key="1">
    <citation type="submission" date="2016-11" db="EMBL/GenBank/DDBJ databases">
        <authorList>
            <person name="Jaros S."/>
            <person name="Januszkiewicz K."/>
            <person name="Wedrychowicz H."/>
        </authorList>
    </citation>
    <scope>NUCLEOTIDE SEQUENCE [LARGE SCALE GENOMIC DNA]</scope>
    <source>
        <strain evidence="9 10">DSM 26897</strain>
    </source>
</reference>
<dbReference type="SUPFAM" id="SSF55785">
    <property type="entry name" value="PYP-like sensor domain (PAS domain)"/>
    <property type="match status" value="5"/>
</dbReference>
<evidence type="ECO:0000259" key="7">
    <source>
        <dbReference type="PROSITE" id="PS50112"/>
    </source>
</evidence>
<dbReference type="InterPro" id="IPR001610">
    <property type="entry name" value="PAC"/>
</dbReference>
<dbReference type="STRING" id="1302690.BUE76_22195"/>
<dbReference type="Pfam" id="PF08447">
    <property type="entry name" value="PAS_3"/>
    <property type="match status" value="2"/>
</dbReference>
<organism evidence="9 10">
    <name type="scientific">Cnuella takakiae</name>
    <dbReference type="NCBI Taxonomy" id="1302690"/>
    <lineage>
        <taxon>Bacteria</taxon>
        <taxon>Pseudomonadati</taxon>
        <taxon>Bacteroidota</taxon>
        <taxon>Chitinophagia</taxon>
        <taxon>Chitinophagales</taxon>
        <taxon>Chitinophagaceae</taxon>
        <taxon>Cnuella</taxon>
    </lineage>
</organism>
<keyword evidence="5" id="KW-0418">Kinase</keyword>
<dbReference type="OrthoDB" id="9766459at2"/>
<dbReference type="Proteomes" id="UP000184368">
    <property type="component" value="Unassembled WGS sequence"/>
</dbReference>
<evidence type="ECO:0000256" key="3">
    <source>
        <dbReference type="ARBA" id="ARBA00022553"/>
    </source>
</evidence>
<dbReference type="PROSITE" id="PS50109">
    <property type="entry name" value="HIS_KIN"/>
    <property type="match status" value="1"/>
</dbReference>
<dbReference type="InterPro" id="IPR036890">
    <property type="entry name" value="HATPase_C_sf"/>
</dbReference>
<dbReference type="InterPro" id="IPR013656">
    <property type="entry name" value="PAS_4"/>
</dbReference>
<dbReference type="InterPro" id="IPR000700">
    <property type="entry name" value="PAS-assoc_C"/>
</dbReference>
<comment type="catalytic activity">
    <reaction evidence="1">
        <text>ATP + protein L-histidine = ADP + protein N-phospho-L-histidine.</text>
        <dbReference type="EC" id="2.7.13.3"/>
    </reaction>
</comment>
<evidence type="ECO:0000313" key="9">
    <source>
        <dbReference type="EMBL" id="SHF14302.1"/>
    </source>
</evidence>
<dbReference type="InterPro" id="IPR003594">
    <property type="entry name" value="HATPase_dom"/>
</dbReference>
<evidence type="ECO:0000256" key="2">
    <source>
        <dbReference type="ARBA" id="ARBA00012438"/>
    </source>
</evidence>
<evidence type="ECO:0000259" key="6">
    <source>
        <dbReference type="PROSITE" id="PS50109"/>
    </source>
</evidence>
<dbReference type="PANTHER" id="PTHR43304:SF1">
    <property type="entry name" value="PAC DOMAIN-CONTAINING PROTEIN"/>
    <property type="match status" value="1"/>
</dbReference>
<evidence type="ECO:0000256" key="1">
    <source>
        <dbReference type="ARBA" id="ARBA00000085"/>
    </source>
</evidence>
<dbReference type="InterPro" id="IPR036097">
    <property type="entry name" value="HisK_dim/P_sf"/>
</dbReference>
<dbReference type="CDD" id="cd00082">
    <property type="entry name" value="HisKA"/>
    <property type="match status" value="1"/>
</dbReference>
<dbReference type="InterPro" id="IPR013655">
    <property type="entry name" value="PAS_fold_3"/>
</dbReference>
<keyword evidence="3" id="KW-0597">Phosphoprotein</keyword>
<evidence type="ECO:0000259" key="8">
    <source>
        <dbReference type="PROSITE" id="PS50113"/>
    </source>
</evidence>
<dbReference type="EMBL" id="FQUO01000005">
    <property type="protein sequence ID" value="SHF14302.1"/>
    <property type="molecule type" value="Genomic_DNA"/>
</dbReference>
<feature type="domain" description="PAC" evidence="8">
    <location>
        <begin position="353"/>
        <end position="409"/>
    </location>
</feature>